<evidence type="ECO:0000256" key="1">
    <source>
        <dbReference type="SAM" id="Phobius"/>
    </source>
</evidence>
<organism evidence="3 4">
    <name type="scientific">Mesonia aestuariivivens</name>
    <dbReference type="NCBI Taxonomy" id="2796128"/>
    <lineage>
        <taxon>Bacteria</taxon>
        <taxon>Pseudomonadati</taxon>
        <taxon>Bacteroidota</taxon>
        <taxon>Flavobacteriia</taxon>
        <taxon>Flavobacteriales</taxon>
        <taxon>Flavobacteriaceae</taxon>
        <taxon>Mesonia</taxon>
    </lineage>
</organism>
<comment type="caution">
    <text evidence="3">The sequence shown here is derived from an EMBL/GenBank/DDBJ whole genome shotgun (WGS) entry which is preliminary data.</text>
</comment>
<dbReference type="Proteomes" id="UP000719267">
    <property type="component" value="Unassembled WGS sequence"/>
</dbReference>
<reference evidence="3 4" key="1">
    <citation type="submission" date="2021-07" db="EMBL/GenBank/DDBJ databases">
        <title>Mesonia aestuariivivens sp. nov., isolated from a tidal flat.</title>
        <authorList>
            <person name="Kim Y.-O."/>
            <person name="Yoon J.-H."/>
        </authorList>
    </citation>
    <scope>NUCLEOTIDE SEQUENCE [LARGE SCALE GENOMIC DNA]</scope>
    <source>
        <strain evidence="3 4">JHPTF-M18</strain>
    </source>
</reference>
<keyword evidence="1" id="KW-0812">Transmembrane</keyword>
<evidence type="ECO:0000313" key="4">
    <source>
        <dbReference type="Proteomes" id="UP000719267"/>
    </source>
</evidence>
<dbReference type="RefSeq" id="WP_219040716.1">
    <property type="nucleotide sequence ID" value="NZ_JAHWDF010000012.1"/>
</dbReference>
<keyword evidence="4" id="KW-1185">Reference proteome</keyword>
<dbReference type="Pfam" id="PF02630">
    <property type="entry name" value="SCO1-SenC"/>
    <property type="match status" value="1"/>
</dbReference>
<keyword evidence="1" id="KW-1133">Transmembrane helix</keyword>
<protein>
    <submittedName>
        <fullName evidence="3">SCO family protein</fullName>
    </submittedName>
</protein>
<dbReference type="InterPro" id="IPR013766">
    <property type="entry name" value="Thioredoxin_domain"/>
</dbReference>
<accession>A0ABS6W3J7</accession>
<dbReference type="PROSITE" id="PS51352">
    <property type="entry name" value="THIOREDOXIN_2"/>
    <property type="match status" value="1"/>
</dbReference>
<dbReference type="InterPro" id="IPR003782">
    <property type="entry name" value="SCO1/SenC"/>
</dbReference>
<feature type="transmembrane region" description="Helical" evidence="1">
    <location>
        <begin position="7"/>
        <end position="26"/>
    </location>
</feature>
<gene>
    <name evidence="3" type="ORF">KW502_11565</name>
</gene>
<dbReference type="EMBL" id="JAHWDF010000012">
    <property type="protein sequence ID" value="MBW2962436.1"/>
    <property type="molecule type" value="Genomic_DNA"/>
</dbReference>
<proteinExistence type="predicted"/>
<dbReference type="PANTHER" id="PTHR12151">
    <property type="entry name" value="ELECTRON TRANSPORT PROTIN SCO1/SENC FAMILY MEMBER"/>
    <property type="match status" value="1"/>
</dbReference>
<keyword evidence="1" id="KW-0472">Membrane</keyword>
<dbReference type="CDD" id="cd02968">
    <property type="entry name" value="SCO"/>
    <property type="match status" value="1"/>
</dbReference>
<name>A0ABS6W3J7_9FLAO</name>
<feature type="domain" description="Thioredoxin" evidence="2">
    <location>
        <begin position="57"/>
        <end position="231"/>
    </location>
</feature>
<sequence length="233" mass="26672">MKRKYSYIGLAVIILVFGVIVIPKIVERTAHNQVVKNDRLNNNPSAADESLSYIVLNNEKAKVPNFKFVDQHRDTITNASLKGKVYVVDFFFTTCPTICPKMTANMMRLQKKFRANPNFAVASFSINPEDDTPKVLKDYADEYNVKNPNWHFLTGERKKIYDLANQGFNLYVAEDDAAKGNFQHSGYFALVDEEGYLRSRLDQFGNPIIAYNGLEEDDLKMLKEDINQLLKND</sequence>
<dbReference type="PANTHER" id="PTHR12151:SF25">
    <property type="entry name" value="LINALOOL DEHYDRATASE_ISOMERASE DOMAIN-CONTAINING PROTEIN"/>
    <property type="match status" value="1"/>
</dbReference>
<evidence type="ECO:0000313" key="3">
    <source>
        <dbReference type="EMBL" id="MBW2962436.1"/>
    </source>
</evidence>
<evidence type="ECO:0000259" key="2">
    <source>
        <dbReference type="PROSITE" id="PS51352"/>
    </source>
</evidence>